<keyword evidence="2" id="KW-1133">Transmembrane helix</keyword>
<accession>A0A1L9NJU3</accession>
<gene>
    <name evidence="3" type="ORF">ASPTUDRAFT_323072</name>
</gene>
<proteinExistence type="predicted"/>
<dbReference type="AlphaFoldDB" id="A0A1L9NJU3"/>
<protein>
    <submittedName>
        <fullName evidence="3">Uncharacterized protein</fullName>
    </submittedName>
</protein>
<evidence type="ECO:0000256" key="2">
    <source>
        <dbReference type="SAM" id="Phobius"/>
    </source>
</evidence>
<keyword evidence="2" id="KW-0472">Membrane</keyword>
<evidence type="ECO:0000256" key="1">
    <source>
        <dbReference type="SAM" id="MobiDB-lite"/>
    </source>
</evidence>
<evidence type="ECO:0000313" key="3">
    <source>
        <dbReference type="EMBL" id="OJI89414.1"/>
    </source>
</evidence>
<evidence type="ECO:0000313" key="4">
    <source>
        <dbReference type="Proteomes" id="UP000184304"/>
    </source>
</evidence>
<feature type="region of interest" description="Disordered" evidence="1">
    <location>
        <begin position="1"/>
        <end position="24"/>
    </location>
</feature>
<reference evidence="4" key="1">
    <citation type="journal article" date="2017" name="Genome Biol.">
        <title>Comparative genomics reveals high biological diversity and specific adaptations in the industrially and medically important fungal genus Aspergillus.</title>
        <authorList>
            <person name="de Vries R.P."/>
            <person name="Riley R."/>
            <person name="Wiebenga A."/>
            <person name="Aguilar-Osorio G."/>
            <person name="Amillis S."/>
            <person name="Uchima C.A."/>
            <person name="Anderluh G."/>
            <person name="Asadollahi M."/>
            <person name="Askin M."/>
            <person name="Barry K."/>
            <person name="Battaglia E."/>
            <person name="Bayram O."/>
            <person name="Benocci T."/>
            <person name="Braus-Stromeyer S.A."/>
            <person name="Caldana C."/>
            <person name="Canovas D."/>
            <person name="Cerqueira G.C."/>
            <person name="Chen F."/>
            <person name="Chen W."/>
            <person name="Choi C."/>
            <person name="Clum A."/>
            <person name="Dos Santos R.A."/>
            <person name="Damasio A.R."/>
            <person name="Diallinas G."/>
            <person name="Emri T."/>
            <person name="Fekete E."/>
            <person name="Flipphi M."/>
            <person name="Freyberg S."/>
            <person name="Gallo A."/>
            <person name="Gournas C."/>
            <person name="Habgood R."/>
            <person name="Hainaut M."/>
            <person name="Harispe M.L."/>
            <person name="Henrissat B."/>
            <person name="Hilden K.S."/>
            <person name="Hope R."/>
            <person name="Hossain A."/>
            <person name="Karabika E."/>
            <person name="Karaffa L."/>
            <person name="Karanyi Z."/>
            <person name="Krasevec N."/>
            <person name="Kuo A."/>
            <person name="Kusch H."/>
            <person name="LaButti K."/>
            <person name="Lagendijk E.L."/>
            <person name="Lapidus A."/>
            <person name="Levasseur A."/>
            <person name="Lindquist E."/>
            <person name="Lipzen A."/>
            <person name="Logrieco A.F."/>
            <person name="MacCabe A."/>
            <person name="Maekelae M.R."/>
            <person name="Malavazi I."/>
            <person name="Melin P."/>
            <person name="Meyer V."/>
            <person name="Mielnichuk N."/>
            <person name="Miskei M."/>
            <person name="Molnar A.P."/>
            <person name="Mule G."/>
            <person name="Ngan C.Y."/>
            <person name="Orejas M."/>
            <person name="Orosz E."/>
            <person name="Ouedraogo J.P."/>
            <person name="Overkamp K.M."/>
            <person name="Park H.-S."/>
            <person name="Perrone G."/>
            <person name="Piumi F."/>
            <person name="Punt P.J."/>
            <person name="Ram A.F."/>
            <person name="Ramon A."/>
            <person name="Rauscher S."/>
            <person name="Record E."/>
            <person name="Riano-Pachon D.M."/>
            <person name="Robert V."/>
            <person name="Roehrig J."/>
            <person name="Ruller R."/>
            <person name="Salamov A."/>
            <person name="Salih N.S."/>
            <person name="Samson R.A."/>
            <person name="Sandor E."/>
            <person name="Sanguinetti M."/>
            <person name="Schuetze T."/>
            <person name="Sepcic K."/>
            <person name="Shelest E."/>
            <person name="Sherlock G."/>
            <person name="Sophianopoulou V."/>
            <person name="Squina F.M."/>
            <person name="Sun H."/>
            <person name="Susca A."/>
            <person name="Todd R.B."/>
            <person name="Tsang A."/>
            <person name="Unkles S.E."/>
            <person name="van de Wiele N."/>
            <person name="van Rossen-Uffink D."/>
            <person name="Oliveira J.V."/>
            <person name="Vesth T.C."/>
            <person name="Visser J."/>
            <person name="Yu J.-H."/>
            <person name="Zhou M."/>
            <person name="Andersen M.R."/>
            <person name="Archer D.B."/>
            <person name="Baker S.E."/>
            <person name="Benoit I."/>
            <person name="Brakhage A.A."/>
            <person name="Braus G.H."/>
            <person name="Fischer R."/>
            <person name="Frisvad J.C."/>
            <person name="Goldman G.H."/>
            <person name="Houbraken J."/>
            <person name="Oakley B."/>
            <person name="Pocsi I."/>
            <person name="Scazzocchio C."/>
            <person name="Seiboth B."/>
            <person name="vanKuyk P.A."/>
            <person name="Wortman J."/>
            <person name="Dyer P.S."/>
            <person name="Grigoriev I.V."/>
        </authorList>
    </citation>
    <scope>NUCLEOTIDE SEQUENCE [LARGE SCALE GENOMIC DNA]</scope>
    <source>
        <strain evidence="4">CBS 134.48</strain>
    </source>
</reference>
<feature type="transmembrane region" description="Helical" evidence="2">
    <location>
        <begin position="51"/>
        <end position="78"/>
    </location>
</feature>
<dbReference type="Proteomes" id="UP000184304">
    <property type="component" value="Unassembled WGS sequence"/>
</dbReference>
<keyword evidence="2" id="KW-0812">Transmembrane</keyword>
<name>A0A1L9NJU3_ASPTC</name>
<organism evidence="3 4">
    <name type="scientific">Aspergillus tubingensis (strain CBS 134.48)</name>
    <dbReference type="NCBI Taxonomy" id="767770"/>
    <lineage>
        <taxon>Eukaryota</taxon>
        <taxon>Fungi</taxon>
        <taxon>Dikarya</taxon>
        <taxon>Ascomycota</taxon>
        <taxon>Pezizomycotina</taxon>
        <taxon>Eurotiomycetes</taxon>
        <taxon>Eurotiomycetidae</taxon>
        <taxon>Eurotiales</taxon>
        <taxon>Aspergillaceae</taxon>
        <taxon>Aspergillus</taxon>
        <taxon>Aspergillus subgen. Circumdati</taxon>
    </lineage>
</organism>
<dbReference type="EMBL" id="KV878177">
    <property type="protein sequence ID" value="OJI89414.1"/>
    <property type="molecule type" value="Genomic_DNA"/>
</dbReference>
<sequence>MSNPQDKSQNKSKNKSENIHVRSCSSTDGVSIQDNVKRLKTTPQKCKRCPFFLLCFLLRLVVVVVAVVVVVVVLSPFLHLLLNLFVVRTLKPRSKNNQTPENKRSAT</sequence>
<keyword evidence="4" id="KW-1185">Reference proteome</keyword>
<dbReference type="VEuPathDB" id="FungiDB:ASPTUDRAFT_323072"/>